<keyword evidence="3" id="KW-1185">Reference proteome</keyword>
<dbReference type="NCBIfam" id="NF033573">
    <property type="entry name" value="transpos_IS200"/>
    <property type="match status" value="1"/>
</dbReference>
<dbReference type="GO" id="GO:0003677">
    <property type="term" value="F:DNA binding"/>
    <property type="evidence" value="ECO:0007669"/>
    <property type="project" value="InterPro"/>
</dbReference>
<feature type="domain" description="Transposase IS200-like" evidence="1">
    <location>
        <begin position="11"/>
        <end position="127"/>
    </location>
</feature>
<gene>
    <name evidence="2" type="ORF">A4H02_07865</name>
</gene>
<dbReference type="SMART" id="SM01321">
    <property type="entry name" value="Y1_Tnp"/>
    <property type="match status" value="1"/>
</dbReference>
<dbReference type="SUPFAM" id="SSF143422">
    <property type="entry name" value="Transposase IS200-like"/>
    <property type="match status" value="1"/>
</dbReference>
<evidence type="ECO:0000313" key="3">
    <source>
        <dbReference type="Proteomes" id="UP000094570"/>
    </source>
</evidence>
<evidence type="ECO:0000313" key="2">
    <source>
        <dbReference type="EMBL" id="ODN29984.1"/>
    </source>
</evidence>
<comment type="caution">
    <text evidence="2">The sequence shown here is derived from an EMBL/GenBank/DDBJ whole genome shotgun (WGS) entry which is preliminary data.</text>
</comment>
<reference evidence="3" key="1">
    <citation type="submission" date="2016-04" db="EMBL/GenBank/DDBJ databases">
        <title>The genome sequence project of a novel Fervidobacterium isolate from a hot spring in Thailand.</title>
        <authorList>
            <person name="Gonzalez J.M."/>
            <person name="Cuecas A."/>
            <person name="Kanoksilapatham W."/>
        </authorList>
    </citation>
    <scope>NUCLEOTIDE SEQUENCE [LARGE SCALE GENOMIC DNA]</scope>
    <source>
        <strain evidence="3">FC2004</strain>
    </source>
</reference>
<dbReference type="GO" id="GO:0006313">
    <property type="term" value="P:DNA transposition"/>
    <property type="evidence" value="ECO:0007669"/>
    <property type="project" value="InterPro"/>
</dbReference>
<name>A0A1E3G158_9BACT</name>
<dbReference type="PANTHER" id="PTHR33360">
    <property type="entry name" value="TRANSPOSASE FOR INSERTION SEQUENCE ELEMENT IS200"/>
    <property type="match status" value="1"/>
</dbReference>
<dbReference type="Gene3D" id="3.30.70.1290">
    <property type="entry name" value="Transposase IS200-like"/>
    <property type="match status" value="1"/>
</dbReference>
<organism evidence="2 3">
    <name type="scientific">Fervidobacterium thailandense</name>
    <dbReference type="NCBI Taxonomy" id="1008305"/>
    <lineage>
        <taxon>Bacteria</taxon>
        <taxon>Thermotogati</taxon>
        <taxon>Thermotogota</taxon>
        <taxon>Thermotogae</taxon>
        <taxon>Thermotogales</taxon>
        <taxon>Fervidobacteriaceae</taxon>
        <taxon>Fervidobacterium</taxon>
    </lineage>
</organism>
<sequence>MVAIKSSRHAKYQIAYHFVWIPKYWKQLLNGNVKTELCSIINEIAQQFGFEILALEVMPDHVHLFLSAPPKYSPAEIIKIVKGTTARKLRAKFPTLRNSKHLWTDSYFIATHGNVSAETIRRYIDECQNL</sequence>
<dbReference type="Proteomes" id="UP000094570">
    <property type="component" value="Unassembled WGS sequence"/>
</dbReference>
<dbReference type="OrthoDB" id="9798161at2"/>
<dbReference type="GO" id="GO:0004803">
    <property type="term" value="F:transposase activity"/>
    <property type="evidence" value="ECO:0007669"/>
    <property type="project" value="InterPro"/>
</dbReference>
<proteinExistence type="predicted"/>
<accession>A0A1E3G158</accession>
<dbReference type="InterPro" id="IPR002686">
    <property type="entry name" value="Transposase_17"/>
</dbReference>
<dbReference type="Pfam" id="PF01797">
    <property type="entry name" value="Y1_Tnp"/>
    <property type="match status" value="1"/>
</dbReference>
<dbReference type="STRING" id="1008305.A4H02_07865"/>
<protein>
    <submittedName>
        <fullName evidence="2">Transposase</fullName>
    </submittedName>
</protein>
<dbReference type="InterPro" id="IPR036515">
    <property type="entry name" value="Transposase_17_sf"/>
</dbReference>
<dbReference type="RefSeq" id="WP_069293629.1">
    <property type="nucleotide sequence ID" value="NZ_CP140110.1"/>
</dbReference>
<dbReference type="AlphaFoldDB" id="A0A1E3G158"/>
<evidence type="ECO:0000259" key="1">
    <source>
        <dbReference type="SMART" id="SM01321"/>
    </source>
</evidence>
<dbReference type="EMBL" id="LWAF01000013">
    <property type="protein sequence ID" value="ODN29984.1"/>
    <property type="molecule type" value="Genomic_DNA"/>
</dbReference>
<dbReference type="PANTHER" id="PTHR33360:SF2">
    <property type="entry name" value="TRANSPOSASE FOR INSERTION SEQUENCE ELEMENT IS200"/>
    <property type="match status" value="1"/>
</dbReference>